<evidence type="ECO:0000313" key="1">
    <source>
        <dbReference type="EMBL" id="OIP03743.1"/>
    </source>
</evidence>
<sequence>MQTQTINLSIPKPLLMMINKQAKAEARTKSGLIQEAVRSYLNRQSAWNDIFTYGQRQAKKLKIKASQVEQLVDEVRQGRINA</sequence>
<dbReference type="GO" id="GO:0006355">
    <property type="term" value="P:regulation of DNA-templated transcription"/>
    <property type="evidence" value="ECO:0007669"/>
    <property type="project" value="InterPro"/>
</dbReference>
<dbReference type="Gene3D" id="1.10.1220.10">
    <property type="entry name" value="Met repressor-like"/>
    <property type="match status" value="1"/>
</dbReference>
<dbReference type="AlphaFoldDB" id="A0A1J5B8R0"/>
<dbReference type="EMBL" id="MNXQ01000025">
    <property type="protein sequence ID" value="OIP03743.1"/>
    <property type="molecule type" value="Genomic_DNA"/>
</dbReference>
<dbReference type="SUPFAM" id="SSF47598">
    <property type="entry name" value="Ribbon-helix-helix"/>
    <property type="match status" value="1"/>
</dbReference>
<protein>
    <recommendedName>
        <fullName evidence="3">Ribbon-helix-helix protein CopG domain-containing protein</fullName>
    </recommendedName>
</protein>
<reference evidence="1 2" key="1">
    <citation type="journal article" date="2016" name="Environ. Microbiol.">
        <title>Genomic resolution of a cold subsurface aquifer community provides metabolic insights for novel microbes adapted to high CO concentrations.</title>
        <authorList>
            <person name="Probst A.J."/>
            <person name="Castelle C.J."/>
            <person name="Singh A."/>
            <person name="Brown C.T."/>
            <person name="Anantharaman K."/>
            <person name="Sharon I."/>
            <person name="Hug L.A."/>
            <person name="Burstein D."/>
            <person name="Emerson J.B."/>
            <person name="Thomas B.C."/>
            <person name="Banfield J.F."/>
        </authorList>
    </citation>
    <scope>NUCLEOTIDE SEQUENCE [LARGE SCALE GENOMIC DNA]</scope>
    <source>
        <strain evidence="1">CG2_30_44_31</strain>
    </source>
</reference>
<evidence type="ECO:0008006" key="3">
    <source>
        <dbReference type="Google" id="ProtNLM"/>
    </source>
</evidence>
<accession>A0A1J5B8R0</accession>
<comment type="caution">
    <text evidence="1">The sequence shown here is derived from an EMBL/GenBank/DDBJ whole genome shotgun (WGS) entry which is preliminary data.</text>
</comment>
<evidence type="ECO:0000313" key="2">
    <source>
        <dbReference type="Proteomes" id="UP000183605"/>
    </source>
</evidence>
<dbReference type="InterPro" id="IPR010985">
    <property type="entry name" value="Ribbon_hlx_hlx"/>
</dbReference>
<organism evidence="1 2">
    <name type="scientific">Candidatus Beckwithbacteria bacterium CG2_30_44_31</name>
    <dbReference type="NCBI Taxonomy" id="1805035"/>
    <lineage>
        <taxon>Bacteria</taxon>
        <taxon>Candidatus Beckwithiibacteriota</taxon>
    </lineage>
</organism>
<dbReference type="InterPro" id="IPR013321">
    <property type="entry name" value="Arc_rbn_hlx_hlx"/>
</dbReference>
<proteinExistence type="predicted"/>
<dbReference type="Proteomes" id="UP000183605">
    <property type="component" value="Unassembled WGS sequence"/>
</dbReference>
<name>A0A1J5B8R0_9BACT</name>
<gene>
    <name evidence="1" type="ORF">AUK18_01250</name>
</gene>